<feature type="region of interest" description="Disordered" evidence="1">
    <location>
        <begin position="80"/>
        <end position="110"/>
    </location>
</feature>
<feature type="compositionally biased region" description="Basic and acidic residues" evidence="1">
    <location>
        <begin position="94"/>
        <end position="103"/>
    </location>
</feature>
<evidence type="ECO:0000313" key="3">
    <source>
        <dbReference type="Proteomes" id="UP000186156"/>
    </source>
</evidence>
<dbReference type="InterPro" id="IPR019657">
    <property type="entry name" value="ComFB"/>
</dbReference>
<dbReference type="RefSeq" id="WP_076346620.1">
    <property type="nucleotide sequence ID" value="NZ_FTOO01000005.1"/>
</dbReference>
<name>A0A1N7MEJ5_9BACL</name>
<protein>
    <submittedName>
        <fullName evidence="2">Competence protein ComFB</fullName>
    </submittedName>
</protein>
<dbReference type="OrthoDB" id="5616024at2"/>
<dbReference type="Proteomes" id="UP000186156">
    <property type="component" value="Unassembled WGS sequence"/>
</dbReference>
<gene>
    <name evidence="2" type="ORF">SAMN05421799_10598</name>
</gene>
<proteinExistence type="predicted"/>
<organism evidence="2 3">
    <name type="scientific">Alicyclobacillus vulcanalis</name>
    <dbReference type="NCBI Taxonomy" id="252246"/>
    <lineage>
        <taxon>Bacteria</taxon>
        <taxon>Bacillati</taxon>
        <taxon>Bacillota</taxon>
        <taxon>Bacilli</taxon>
        <taxon>Bacillales</taxon>
        <taxon>Alicyclobacillaceae</taxon>
        <taxon>Alicyclobacillus</taxon>
    </lineage>
</organism>
<keyword evidence="3" id="KW-1185">Reference proteome</keyword>
<evidence type="ECO:0000256" key="1">
    <source>
        <dbReference type="SAM" id="MobiDB-lite"/>
    </source>
</evidence>
<evidence type="ECO:0000313" key="2">
    <source>
        <dbReference type="EMBL" id="SIS84595.1"/>
    </source>
</evidence>
<reference evidence="3" key="1">
    <citation type="submission" date="2017-01" db="EMBL/GenBank/DDBJ databases">
        <authorList>
            <person name="Varghese N."/>
            <person name="Submissions S."/>
        </authorList>
    </citation>
    <scope>NUCLEOTIDE SEQUENCE [LARGE SCALE GENOMIC DNA]</scope>
    <source>
        <strain evidence="3">DSM 16176</strain>
    </source>
</reference>
<dbReference type="EMBL" id="FTOO01000005">
    <property type="protein sequence ID" value="SIS84595.1"/>
    <property type="molecule type" value="Genomic_DNA"/>
</dbReference>
<sequence>MAIVNMTEVLARQILREPELLKLLPCHCDRCVDDVLAMALNHLPPRYATSDEGQLYVQVEYLRPQLRSDILRELTQAVMRVSSHPHHPSGMHSARGDEGRAAEGESGGQA</sequence>
<accession>A0A1N7MEJ5</accession>
<dbReference type="Pfam" id="PF10719">
    <property type="entry name" value="ComFB"/>
    <property type="match status" value="1"/>
</dbReference>
<dbReference type="STRING" id="252246.SAMN05421799_10598"/>
<dbReference type="AlphaFoldDB" id="A0A1N7MEJ5"/>